<feature type="transmembrane region" description="Helical" evidence="1">
    <location>
        <begin position="188"/>
        <end position="208"/>
    </location>
</feature>
<keyword evidence="1" id="KW-1133">Transmembrane helix</keyword>
<dbReference type="AlphaFoldDB" id="A0A8B2Z7E9"/>
<feature type="transmembrane region" description="Helical" evidence="1">
    <location>
        <begin position="101"/>
        <end position="123"/>
    </location>
</feature>
<reference evidence="2 3" key="1">
    <citation type="submission" date="2018-08" db="EMBL/GenBank/DDBJ databases">
        <title>A genome reference for cultivated species of the human gut microbiota.</title>
        <authorList>
            <person name="Zou Y."/>
            <person name="Xue W."/>
            <person name="Luo G."/>
        </authorList>
    </citation>
    <scope>NUCLEOTIDE SEQUENCE [LARGE SCALE GENOMIC DNA]</scope>
    <source>
        <strain evidence="2 3">TF10-9AT</strain>
    </source>
</reference>
<feature type="transmembrane region" description="Helical" evidence="1">
    <location>
        <begin position="159"/>
        <end position="182"/>
    </location>
</feature>
<keyword evidence="1" id="KW-0812">Transmembrane</keyword>
<feature type="transmembrane region" description="Helical" evidence="1">
    <location>
        <begin position="64"/>
        <end position="81"/>
    </location>
</feature>
<accession>A0A8B2Z7E9</accession>
<feature type="transmembrane region" description="Helical" evidence="1">
    <location>
        <begin position="129"/>
        <end position="152"/>
    </location>
</feature>
<proteinExistence type="predicted"/>
<dbReference type="EMBL" id="QSQR01000012">
    <property type="protein sequence ID" value="RGK44397.1"/>
    <property type="molecule type" value="Genomic_DNA"/>
</dbReference>
<gene>
    <name evidence="2" type="ORF">DXD09_10030</name>
</gene>
<evidence type="ECO:0000313" key="2">
    <source>
        <dbReference type="EMBL" id="RGK44397.1"/>
    </source>
</evidence>
<comment type="caution">
    <text evidence="2">The sequence shown here is derived from an EMBL/GenBank/DDBJ whole genome shotgun (WGS) entry which is preliminary data.</text>
</comment>
<dbReference type="RefSeq" id="WP_117644065.1">
    <property type="nucleotide sequence ID" value="NZ_QSQR01000012.1"/>
</dbReference>
<evidence type="ECO:0000256" key="1">
    <source>
        <dbReference type="SAM" id="Phobius"/>
    </source>
</evidence>
<keyword evidence="1" id="KW-0472">Membrane</keyword>
<dbReference type="Proteomes" id="UP000260790">
    <property type="component" value="Unassembled WGS sequence"/>
</dbReference>
<evidence type="ECO:0000313" key="3">
    <source>
        <dbReference type="Proteomes" id="UP000260790"/>
    </source>
</evidence>
<organism evidence="2 3">
    <name type="scientific">Ligilactobacillus ruminis</name>
    <dbReference type="NCBI Taxonomy" id="1623"/>
    <lineage>
        <taxon>Bacteria</taxon>
        <taxon>Bacillati</taxon>
        <taxon>Bacillota</taxon>
        <taxon>Bacilli</taxon>
        <taxon>Lactobacillales</taxon>
        <taxon>Lactobacillaceae</taxon>
        <taxon>Ligilactobacillus</taxon>
    </lineage>
</organism>
<name>A0A8B2Z7E9_9LACO</name>
<sequence length="216" mass="24412">MKAFGKLFSRNMKLMLGNVWRRELIMLVLCVIAVFQYAKIGQRPLFSDVMQGISDFRGNPYFPMSWFLIVIFNQVVIGDSFRKLILHDYPLVASISLGRYLFCSVLNLFSVGGANVLLLLVLTRHHSLHFAWTAAFCLLLFLACFAFLTLIFPPVICEGLVVVIAVLTIFADGMPFFGRLMFVRGTAIFPGDVLAALLMLIIIAWCGFRIKQLDFI</sequence>
<protein>
    <submittedName>
        <fullName evidence="2">Uncharacterized protein</fullName>
    </submittedName>
</protein>